<keyword evidence="1" id="KW-0732">Signal</keyword>
<dbReference type="EMBL" id="BMGK01000009">
    <property type="protein sequence ID" value="GGD97722.1"/>
    <property type="molecule type" value="Genomic_DNA"/>
</dbReference>
<dbReference type="InterPro" id="IPR029046">
    <property type="entry name" value="LolA/LolB/LppX"/>
</dbReference>
<reference evidence="2" key="1">
    <citation type="journal article" date="2014" name="Int. J. Syst. Evol. Microbiol.">
        <title>Complete genome sequence of Corynebacterium casei LMG S-19264T (=DSM 44701T), isolated from a smear-ripened cheese.</title>
        <authorList>
            <consortium name="US DOE Joint Genome Institute (JGI-PGF)"/>
            <person name="Walter F."/>
            <person name="Albersmeier A."/>
            <person name="Kalinowski J."/>
            <person name="Ruckert C."/>
        </authorList>
    </citation>
    <scope>NUCLEOTIDE SEQUENCE</scope>
    <source>
        <strain evidence="2">CGMCC 1.12924</strain>
    </source>
</reference>
<dbReference type="Proteomes" id="UP000652231">
    <property type="component" value="Unassembled WGS sequence"/>
</dbReference>
<dbReference type="SUPFAM" id="SSF89392">
    <property type="entry name" value="Prokaryotic lipoproteins and lipoprotein localization factors"/>
    <property type="match status" value="1"/>
</dbReference>
<evidence type="ECO:0000313" key="3">
    <source>
        <dbReference type="Proteomes" id="UP000652231"/>
    </source>
</evidence>
<dbReference type="InterPro" id="IPR004564">
    <property type="entry name" value="OM_lipoprot_carrier_LolA-like"/>
</dbReference>
<organism evidence="2 3">
    <name type="scientific">Planktosalinus lacus</name>
    <dbReference type="NCBI Taxonomy" id="1526573"/>
    <lineage>
        <taxon>Bacteria</taxon>
        <taxon>Pseudomonadati</taxon>
        <taxon>Bacteroidota</taxon>
        <taxon>Flavobacteriia</taxon>
        <taxon>Flavobacteriales</taxon>
        <taxon>Flavobacteriaceae</taxon>
        <taxon>Planktosalinus</taxon>
    </lineage>
</organism>
<dbReference type="Pfam" id="PF03548">
    <property type="entry name" value="LolA"/>
    <property type="match status" value="1"/>
</dbReference>
<reference evidence="2" key="2">
    <citation type="submission" date="2020-09" db="EMBL/GenBank/DDBJ databases">
        <authorList>
            <person name="Sun Q."/>
            <person name="Zhou Y."/>
        </authorList>
    </citation>
    <scope>NUCLEOTIDE SEQUENCE</scope>
    <source>
        <strain evidence="2">CGMCC 1.12924</strain>
    </source>
</reference>
<comment type="caution">
    <text evidence="2">The sequence shown here is derived from an EMBL/GenBank/DDBJ whole genome shotgun (WGS) entry which is preliminary data.</text>
</comment>
<evidence type="ECO:0000313" key="2">
    <source>
        <dbReference type="EMBL" id="GGD97722.1"/>
    </source>
</evidence>
<proteinExistence type="predicted"/>
<accession>A0A8J2VC73</accession>
<protein>
    <submittedName>
        <fullName evidence="2">Membrane protein</fullName>
    </submittedName>
</protein>
<dbReference type="Gene3D" id="2.50.20.10">
    <property type="entry name" value="Lipoprotein localisation LolA/LolB/LppX"/>
    <property type="match status" value="1"/>
</dbReference>
<evidence type="ECO:0000256" key="1">
    <source>
        <dbReference type="ARBA" id="ARBA00022729"/>
    </source>
</evidence>
<name>A0A8J2VC73_9FLAO</name>
<keyword evidence="3" id="KW-1185">Reference proteome</keyword>
<sequence>MKANKKKQESSQSQKLSIVNTETIKKMKKLVLLLIVLSIAHVSFAQNDQKAKNLLNEVSQKIKSYDNIQIEFRYSLKNNKENINQETRGDVTLKKEQYVLNLMGTTMLFDGTNLHTIVPEDEEVTISKPSSDEDDTITPSKMLTFYEKGYTYKWDIIQDVSGRKIQYIRLNPIASNTEIKDILLGIDSQTKHIYKLIQRQANGTEITITVNSFKTNQPLPNSLFKFDSVKYKNYYINKLD</sequence>
<dbReference type="AlphaFoldDB" id="A0A8J2VC73"/>
<dbReference type="CDD" id="cd16325">
    <property type="entry name" value="LolA"/>
    <property type="match status" value="1"/>
</dbReference>
<gene>
    <name evidence="2" type="primary">lolA</name>
    <name evidence="2" type="ORF">GCM10011312_21660</name>
</gene>